<proteinExistence type="predicted"/>
<sequence length="116" mass="13527">MNASDRFVANWLAKSFDFSIKLRDNKEPFNLQLKSTLTTIESLKFKIEDMYAFKYCKQIKIEKIAYYESYITLEGDSVGYDDATKKYIWKELGTDDNVESMFHSVEGDPAPLLEQN</sequence>
<protein>
    <submittedName>
        <fullName evidence="1">Uncharacterized protein</fullName>
    </submittedName>
</protein>
<dbReference type="AlphaFoldDB" id="A0A392PZG4"/>
<dbReference type="EMBL" id="LXQA010102102">
    <property type="protein sequence ID" value="MCI16716.1"/>
    <property type="molecule type" value="Genomic_DNA"/>
</dbReference>
<organism evidence="1 2">
    <name type="scientific">Trifolium medium</name>
    <dbReference type="NCBI Taxonomy" id="97028"/>
    <lineage>
        <taxon>Eukaryota</taxon>
        <taxon>Viridiplantae</taxon>
        <taxon>Streptophyta</taxon>
        <taxon>Embryophyta</taxon>
        <taxon>Tracheophyta</taxon>
        <taxon>Spermatophyta</taxon>
        <taxon>Magnoliopsida</taxon>
        <taxon>eudicotyledons</taxon>
        <taxon>Gunneridae</taxon>
        <taxon>Pentapetalae</taxon>
        <taxon>rosids</taxon>
        <taxon>fabids</taxon>
        <taxon>Fabales</taxon>
        <taxon>Fabaceae</taxon>
        <taxon>Papilionoideae</taxon>
        <taxon>50 kb inversion clade</taxon>
        <taxon>NPAAA clade</taxon>
        <taxon>Hologalegina</taxon>
        <taxon>IRL clade</taxon>
        <taxon>Trifolieae</taxon>
        <taxon>Trifolium</taxon>
    </lineage>
</organism>
<keyword evidence="2" id="KW-1185">Reference proteome</keyword>
<evidence type="ECO:0000313" key="1">
    <source>
        <dbReference type="EMBL" id="MCI16716.1"/>
    </source>
</evidence>
<reference evidence="1 2" key="1">
    <citation type="journal article" date="2018" name="Front. Plant Sci.">
        <title>Red Clover (Trifolium pratense) and Zigzag Clover (T. medium) - A Picture of Genomic Similarities and Differences.</title>
        <authorList>
            <person name="Dluhosova J."/>
            <person name="Istvanek J."/>
            <person name="Nedelnik J."/>
            <person name="Repkova J."/>
        </authorList>
    </citation>
    <scope>NUCLEOTIDE SEQUENCE [LARGE SCALE GENOMIC DNA]</scope>
    <source>
        <strain evidence="2">cv. 10/8</strain>
        <tissue evidence="1">Leaf</tissue>
    </source>
</reference>
<name>A0A392PZG4_9FABA</name>
<dbReference type="Proteomes" id="UP000265520">
    <property type="component" value="Unassembled WGS sequence"/>
</dbReference>
<comment type="caution">
    <text evidence="1">The sequence shown here is derived from an EMBL/GenBank/DDBJ whole genome shotgun (WGS) entry which is preliminary data.</text>
</comment>
<evidence type="ECO:0000313" key="2">
    <source>
        <dbReference type="Proteomes" id="UP000265520"/>
    </source>
</evidence>
<accession>A0A392PZG4</accession>